<comment type="cofactor">
    <cofactor evidence="15">
        <name>Zn(2+)</name>
        <dbReference type="ChEBI" id="CHEBI:29105"/>
    </cofactor>
    <text evidence="15">Binds 1 zinc ion per subunit.</text>
</comment>
<dbReference type="InterPro" id="IPR027268">
    <property type="entry name" value="Peptidase_M4/M1_CTD_sf"/>
</dbReference>
<dbReference type="GO" id="GO:0005737">
    <property type="term" value="C:cytoplasm"/>
    <property type="evidence" value="ECO:0007669"/>
    <property type="project" value="UniProtKB-SubCell"/>
</dbReference>
<dbReference type="SUPFAM" id="SSF63737">
    <property type="entry name" value="Leukotriene A4 hydrolase N-terminal domain"/>
    <property type="match status" value="1"/>
</dbReference>
<sequence>MAVGCGGSITIEPGPDPHSYARPDEVVVDHMDLDLTVDFDAKTISGRASLHIKNQSGADKLWLDTDELTIEKVTLGSAEAETTWTLGEDREYLGAALVVDIESDTEVVHVDYVSDPGATALAWVAPQQTAGGKHPFLLTQSQTVFARTWIPCQDSPAVRTSYNATVRVPVELMALMSAENPMIKADDGVYRFSMPQRIPAYLLALAVGDVEFRSLGPRSGVYAEPPLADAAEYEFGDVEQMMVEAESLYGPYRWDRYDMIVLPPSFPFGGMENPRLTFLTPTVIAGDRSNNSLIAHELAHSWSGNLVTNATWADFWLNEGFTTYFEARIVERVYGKDFAEARVKLDVYDLLEDLESMGEDNPDTRLRPELAGRDPEAIPSGPPYTKGYLFLRTLEEAAGRDAFDPFLAGYFDKFAFQSMTTEKFLDYMNTELIAKDPSIAEKVDVDAWVYGPGLPSMPEINTAALDAVQAALDGWLAGEIATSALPIPDWPALQTLKFIRDLPADIPAERLAELDAAFGFTDAGNPHIRFRWYERAIKSNYQPAYPKIEAFLLEVGRAWYLRTLYGALVKTDEGKAFADKIYDQARERYHPLSQDAIDKLLER</sequence>
<dbReference type="GO" id="GO:0016285">
    <property type="term" value="F:alanyl aminopeptidase activity"/>
    <property type="evidence" value="ECO:0007669"/>
    <property type="project" value="UniProtKB-EC"/>
</dbReference>
<dbReference type="InterPro" id="IPR038502">
    <property type="entry name" value="M1_LTA-4_hydro/amino_C_sf"/>
</dbReference>
<dbReference type="InterPro" id="IPR015211">
    <property type="entry name" value="Peptidase_M1_C"/>
</dbReference>
<dbReference type="Proteomes" id="UP000186657">
    <property type="component" value="Unassembled WGS sequence"/>
</dbReference>
<dbReference type="InterPro" id="IPR049980">
    <property type="entry name" value="LTA4H_cat"/>
</dbReference>
<protein>
    <recommendedName>
        <fullName evidence="5">Aminopeptidase N</fullName>
        <ecNumber evidence="4">3.4.11.2</ecNumber>
    </recommendedName>
    <alternativeName>
        <fullName evidence="12">Alanine aminopeptidase</fullName>
    </alternativeName>
    <alternativeName>
        <fullName evidence="13">Lysyl aminopeptidase</fullName>
    </alternativeName>
</protein>
<dbReference type="InterPro" id="IPR001930">
    <property type="entry name" value="Peptidase_M1"/>
</dbReference>
<dbReference type="CDD" id="cd09599">
    <property type="entry name" value="M1_LTA4H"/>
    <property type="match status" value="1"/>
</dbReference>
<evidence type="ECO:0000256" key="16">
    <source>
        <dbReference type="SAM" id="MobiDB-lite"/>
    </source>
</evidence>
<comment type="catalytic activity">
    <reaction evidence="1">
        <text>Release of an N-terminal amino acid, Xaa-|-Yaa- from a peptide, amide or arylamide. Xaa is preferably Ala, but may be most amino acids including Pro (slow action). When a terminal hydrophobic residue is followed by a prolyl residue, the two may be released as an intact Xaa-Pro dipeptide.</text>
        <dbReference type="EC" id="3.4.11.2"/>
    </reaction>
</comment>
<keyword evidence="7" id="KW-0645">Protease</keyword>
<dbReference type="InterPro" id="IPR014782">
    <property type="entry name" value="Peptidase_M1_dom"/>
</dbReference>
<dbReference type="EMBL" id="MKZS01000001">
    <property type="protein sequence ID" value="OLT61804.1"/>
    <property type="molecule type" value="Genomic_DNA"/>
</dbReference>
<dbReference type="PRINTS" id="PR00756">
    <property type="entry name" value="ALADIPTASE"/>
</dbReference>
<dbReference type="Pfam" id="PF01433">
    <property type="entry name" value="Peptidase_M1"/>
    <property type="match status" value="1"/>
</dbReference>
<dbReference type="GO" id="GO:0008270">
    <property type="term" value="F:zinc ion binding"/>
    <property type="evidence" value="ECO:0007669"/>
    <property type="project" value="InterPro"/>
</dbReference>
<feature type="active site" description="Proton donor" evidence="14">
    <location>
        <position position="384"/>
    </location>
</feature>
<evidence type="ECO:0000256" key="4">
    <source>
        <dbReference type="ARBA" id="ARBA00012564"/>
    </source>
</evidence>
<dbReference type="GO" id="GO:0006508">
    <property type="term" value="P:proteolysis"/>
    <property type="evidence" value="ECO:0007669"/>
    <property type="project" value="UniProtKB-KW"/>
</dbReference>
<dbReference type="PANTHER" id="PTHR45726:SF3">
    <property type="entry name" value="LEUKOTRIENE A-4 HYDROLASE"/>
    <property type="match status" value="1"/>
</dbReference>
<dbReference type="Pfam" id="PF17900">
    <property type="entry name" value="Peptidase_M1_N"/>
    <property type="match status" value="1"/>
</dbReference>
<dbReference type="GO" id="GO:0008237">
    <property type="term" value="F:metallopeptidase activity"/>
    <property type="evidence" value="ECO:0007669"/>
    <property type="project" value="UniProtKB-KW"/>
</dbReference>
<dbReference type="SMART" id="SM01263">
    <property type="entry name" value="Leuk-A4-hydro_C"/>
    <property type="match status" value="1"/>
</dbReference>
<feature type="binding site" evidence="15">
    <location>
        <position position="300"/>
    </location>
    <ligand>
        <name>Zn(2+)</name>
        <dbReference type="ChEBI" id="CHEBI:29105"/>
        <note>catalytic</note>
    </ligand>
</feature>
<gene>
    <name evidence="18" type="ORF">BJP37_25030</name>
</gene>
<evidence type="ECO:0000256" key="8">
    <source>
        <dbReference type="ARBA" id="ARBA00022723"/>
    </source>
</evidence>
<evidence type="ECO:0000259" key="17">
    <source>
        <dbReference type="SMART" id="SM01263"/>
    </source>
</evidence>
<dbReference type="SUPFAM" id="SSF55486">
    <property type="entry name" value="Metalloproteases ('zincins'), catalytic domain"/>
    <property type="match status" value="1"/>
</dbReference>
<dbReference type="Gene3D" id="1.25.40.320">
    <property type="entry name" value="Peptidase M1, leukotriene A4 hydrolase/aminopeptidase C-terminal domain"/>
    <property type="match status" value="1"/>
</dbReference>
<keyword evidence="11" id="KW-0482">Metalloprotease</keyword>
<evidence type="ECO:0000256" key="2">
    <source>
        <dbReference type="ARBA" id="ARBA00004496"/>
    </source>
</evidence>
<evidence type="ECO:0000256" key="6">
    <source>
        <dbReference type="ARBA" id="ARBA00022490"/>
    </source>
</evidence>
<evidence type="ECO:0000256" key="11">
    <source>
        <dbReference type="ARBA" id="ARBA00023049"/>
    </source>
</evidence>
<keyword evidence="19" id="KW-1185">Reference proteome</keyword>
<feature type="binding site" evidence="15">
    <location>
        <position position="296"/>
    </location>
    <ligand>
        <name>Zn(2+)</name>
        <dbReference type="ChEBI" id="CHEBI:29105"/>
        <note>catalytic</note>
    </ligand>
</feature>
<name>A0A1U7N7B9_9CYAN</name>
<evidence type="ECO:0000256" key="14">
    <source>
        <dbReference type="PIRSR" id="PIRSR634015-1"/>
    </source>
</evidence>
<dbReference type="Gene3D" id="2.60.40.1730">
    <property type="entry name" value="tricorn interacting facor f3 domain"/>
    <property type="match status" value="1"/>
</dbReference>
<dbReference type="InterPro" id="IPR034015">
    <property type="entry name" value="M1_LTA4H"/>
</dbReference>
<feature type="domain" description="Peptidase M1 leukotriene A4 hydrolase/aminopeptidase C-terminal" evidence="17">
    <location>
        <begin position="462"/>
        <end position="601"/>
    </location>
</feature>
<evidence type="ECO:0000256" key="3">
    <source>
        <dbReference type="ARBA" id="ARBA00010136"/>
    </source>
</evidence>
<dbReference type="Gene3D" id="3.30.2010.30">
    <property type="match status" value="1"/>
</dbReference>
<dbReference type="EC" id="3.4.11.2" evidence="4"/>
<comment type="caution">
    <text evidence="18">The sequence shown here is derived from an EMBL/GenBank/DDBJ whole genome shotgun (WGS) entry which is preliminary data.</text>
</comment>
<evidence type="ECO:0000256" key="5">
    <source>
        <dbReference type="ARBA" id="ARBA00015611"/>
    </source>
</evidence>
<evidence type="ECO:0000256" key="12">
    <source>
        <dbReference type="ARBA" id="ARBA00029811"/>
    </source>
</evidence>
<dbReference type="InterPro" id="IPR016024">
    <property type="entry name" value="ARM-type_fold"/>
</dbReference>
<feature type="active site" description="Proton acceptor" evidence="14">
    <location>
        <position position="297"/>
    </location>
</feature>
<keyword evidence="9" id="KW-0378">Hydrolase</keyword>
<feature type="binding site" evidence="15">
    <location>
        <position position="319"/>
    </location>
    <ligand>
        <name>Zn(2+)</name>
        <dbReference type="ChEBI" id="CHEBI:29105"/>
        <note>catalytic</note>
    </ligand>
</feature>
<keyword evidence="10 15" id="KW-0862">Zinc</keyword>
<keyword evidence="8 15" id="KW-0479">Metal-binding</keyword>
<dbReference type="InterPro" id="IPR045357">
    <property type="entry name" value="Aminopeptidase_N-like_N"/>
</dbReference>
<evidence type="ECO:0000256" key="7">
    <source>
        <dbReference type="ARBA" id="ARBA00022670"/>
    </source>
</evidence>
<dbReference type="FunFam" id="3.30.2010.30:FF:000001">
    <property type="entry name" value="Leukotriene A(4) hydrolase"/>
    <property type="match status" value="1"/>
</dbReference>
<evidence type="ECO:0000256" key="13">
    <source>
        <dbReference type="ARBA" id="ARBA00031533"/>
    </source>
</evidence>
<evidence type="ECO:0000313" key="18">
    <source>
        <dbReference type="EMBL" id="OLT61804.1"/>
    </source>
</evidence>
<dbReference type="AlphaFoldDB" id="A0A1U7N7B9"/>
<organism evidence="18 19">
    <name type="scientific">Moorena bouillonii PNG</name>
    <dbReference type="NCBI Taxonomy" id="568701"/>
    <lineage>
        <taxon>Bacteria</taxon>
        <taxon>Bacillati</taxon>
        <taxon>Cyanobacteriota</taxon>
        <taxon>Cyanophyceae</taxon>
        <taxon>Coleofasciculales</taxon>
        <taxon>Coleofasciculaceae</taxon>
        <taxon>Moorena</taxon>
    </lineage>
</organism>
<dbReference type="Pfam" id="PF09127">
    <property type="entry name" value="Leuk-A4-hydro_C"/>
    <property type="match status" value="1"/>
</dbReference>
<evidence type="ECO:0000256" key="9">
    <source>
        <dbReference type="ARBA" id="ARBA00022801"/>
    </source>
</evidence>
<dbReference type="Gene3D" id="1.10.390.10">
    <property type="entry name" value="Neutral Protease Domain 2"/>
    <property type="match status" value="1"/>
</dbReference>
<dbReference type="PANTHER" id="PTHR45726">
    <property type="entry name" value="LEUKOTRIENE A-4 HYDROLASE"/>
    <property type="match status" value="1"/>
</dbReference>
<comment type="subcellular location">
    <subcellularLocation>
        <location evidence="2">Cytoplasm</location>
    </subcellularLocation>
</comment>
<evidence type="ECO:0000256" key="10">
    <source>
        <dbReference type="ARBA" id="ARBA00022833"/>
    </source>
</evidence>
<feature type="region of interest" description="Disordered" evidence="16">
    <location>
        <begin position="1"/>
        <end position="21"/>
    </location>
</feature>
<dbReference type="SUPFAM" id="SSF48371">
    <property type="entry name" value="ARM repeat"/>
    <property type="match status" value="1"/>
</dbReference>
<evidence type="ECO:0000313" key="19">
    <source>
        <dbReference type="Proteomes" id="UP000186657"/>
    </source>
</evidence>
<accession>A0A1U7N7B9</accession>
<reference evidence="18 19" key="1">
    <citation type="submission" date="2016-10" db="EMBL/GenBank/DDBJ databases">
        <title>Comparative genomics uncovers the prolific and rare metabolic potential of the cyanobacterial genus Moorea.</title>
        <authorList>
            <person name="Leao T."/>
            <person name="Castelao G."/>
            <person name="Korobeynikov A."/>
            <person name="Monroe E.A."/>
            <person name="Podell S."/>
            <person name="Glukhov E."/>
            <person name="Allen E."/>
            <person name="Gerwick W.H."/>
            <person name="Gerwick L."/>
        </authorList>
    </citation>
    <scope>NUCLEOTIDE SEQUENCE [LARGE SCALE GENOMIC DNA]</scope>
    <source>
        <strain evidence="18 19">PNG5-198</strain>
    </source>
</reference>
<proteinExistence type="inferred from homology"/>
<dbReference type="InterPro" id="IPR042097">
    <property type="entry name" value="Aminopeptidase_N-like_N_sf"/>
</dbReference>
<evidence type="ECO:0000256" key="1">
    <source>
        <dbReference type="ARBA" id="ARBA00000098"/>
    </source>
</evidence>
<keyword evidence="6" id="KW-0963">Cytoplasm</keyword>
<evidence type="ECO:0000256" key="15">
    <source>
        <dbReference type="PIRSR" id="PIRSR634015-3"/>
    </source>
</evidence>
<comment type="similarity">
    <text evidence="3">Belongs to the peptidase M1 family.</text>
</comment>